<feature type="region of interest" description="Disordered" evidence="3">
    <location>
        <begin position="1550"/>
        <end position="1574"/>
    </location>
</feature>
<evidence type="ECO:0000256" key="2">
    <source>
        <dbReference type="PROSITE-ProRule" id="PRU00035"/>
    </source>
</evidence>
<feature type="compositionally biased region" description="Basic residues" evidence="3">
    <location>
        <begin position="519"/>
        <end position="535"/>
    </location>
</feature>
<evidence type="ECO:0000259" key="4">
    <source>
        <dbReference type="PROSITE" id="PS50014"/>
    </source>
</evidence>
<dbReference type="InterPro" id="IPR051425">
    <property type="entry name" value="Formin_Homology"/>
</dbReference>
<dbReference type="SMART" id="SM00297">
    <property type="entry name" value="BROMO"/>
    <property type="match status" value="1"/>
</dbReference>
<dbReference type="InParanoid" id="A0A0D2WNK5"/>
<evidence type="ECO:0000256" key="1">
    <source>
        <dbReference type="ARBA" id="ARBA00023117"/>
    </source>
</evidence>
<sequence>MLASDASRAQQAPVSSQQPHQQQQQRSVDVSPSSGAAVASTDPASSVSTAAEMMQVDDLPNTDSAVSTQAPDRAEATGMLLGTDSHGTLGASQASPMTLIDTASSSMAASASSGISRPSAASESRDSSIATTSSASTTAAPPSLEALTRSPSNPPPPPSMGTAASLPSHSHASTAPADRIFPDHVLSRFVSQDNNGSLSSLAGYFKLFLAMETSIPAFGTWRSLDHPTYLYLYSAVIAATKAEPWLASVATEIESADLLPATTPSNTLVEAVKSMLSLIDARISMQLRRLLTSAHGTVGETFPMVEVPWAIMRISIRKIMTHTANGAFVSPVTTYVIPIISFEEKIAALSELRPVVYTPWFQSPKPQDRLFVSTLNIVASLLFHPYGSLFEQRVNPERYRIADYGAVVVSPMDFGTVLHRLVEGHYARPVDCVSDLVLTLANCRLYNINPHQYHIVAAVLQVGLQSMIEMQFGSADHAMFSNFAASVPELQNLLMNTPAQAEAHAFLQAQPTLAQHQASHQHTHQHAHQHTQQHTHQHDHQQNQHHPSTSTTSTNPPTTSSSSSPSSSSHSHSSSKRGNSATVYYTLNRPLPREPLFSGVASAASESGVVDEADANVALTTNAYVDNWKLAHAVSVLCNTASDAVVLARSMTAPFHLADTLTAITFRLFQLRLPEMAVATPVSQIKAELASIILAAQRSVPLETLPVNFSIHWPQARASSVKIDALNHLLACIETVAHSPSFASSISHEGSIVSPASHFARAQSALLGSSLLRCFATQLSSSGSGLVTAWLEAVRGVELALSLTLLPKAINFRNWLGCTPLMRAASSSTAAVIEQLVTAGAKPICFSEKNYASSRQPISSALALPGGSTENLRALLTLSRTYVLALLSERCHTPPVVPMDTTEGSDVQVGSMRAPRASSPMRQPASHAPSSSPRTPSRSGRPQAISSNAASSTAPAAPSPAAKRPRSRSASPSPRSRSHSPVPASVPSSSTTAAASAPTAQAPVPAMTTDNLHSKRHVRLLTNDLQGLRASGRDAGRLVLHAERDRAILAVLSASFRSIVTRLTSKSAIQSLIFRLQQGIALLEAVTETKEFATVLQGALLDASRKWNIDAIAALLSCFHPHSASASKAGGAVPSSITAALPDNLPGSVYVEALNAAIRGFSVNSAARCQPGHMEIVALVDAALLDFMLPSPPATALPLSSNGSTSNPLSTTSSCARQRVEMSACSQAIVLLLRAANAGSESKSQLEQEVARLAATVTLDIRNPTMLKSLLTIGPVTCVDGWHLVGDLLPLYTQHPLSRVSAKMIRLILQFCHAYISAPPLIDSIFKWSPMLPRLYHLHKLLLETGERVVHRRDRQAAAAAAAAAANPTAHNSRRTAFAQSWPLSEQSWSFSTVSWQLSNTSTRMHHADPIIEDILGSNPPPAFGSAAGFDRNNGDPDLAPDDPFGEQVYKSFVNVSNAVHDVKFDGIWKSIRKLLVGLGVEVVADAAFEVYEVWRVEYVFHMAHSVVSHWTAAGLFNPRWLDVMWHALSQFLLHLMDRKRAFLSNSIGSRSGSSSSSSSTAALPASSLTRLRT</sequence>
<dbReference type="STRING" id="595528.A0A0D2WNK5"/>
<feature type="region of interest" description="Disordered" evidence="3">
    <location>
        <begin position="110"/>
        <end position="174"/>
    </location>
</feature>
<organism evidence="5 6">
    <name type="scientific">Capsaspora owczarzaki (strain ATCC 30864)</name>
    <dbReference type="NCBI Taxonomy" id="595528"/>
    <lineage>
        <taxon>Eukaryota</taxon>
        <taxon>Filasterea</taxon>
        <taxon>Capsaspora</taxon>
    </lineage>
</organism>
<feature type="region of interest" description="Disordered" evidence="3">
    <location>
        <begin position="512"/>
        <end position="580"/>
    </location>
</feature>
<dbReference type="Gene3D" id="1.20.920.10">
    <property type="entry name" value="Bromodomain-like"/>
    <property type="match status" value="1"/>
</dbReference>
<name>A0A0D2WNK5_CAPO3</name>
<feature type="compositionally biased region" description="Low complexity" evidence="3">
    <location>
        <begin position="922"/>
        <end position="1006"/>
    </location>
</feature>
<feature type="domain" description="Bromo" evidence="4">
    <location>
        <begin position="382"/>
        <end position="454"/>
    </location>
</feature>
<dbReference type="EMBL" id="KE346363">
    <property type="protein sequence ID" value="KJE91993.1"/>
    <property type="molecule type" value="Genomic_DNA"/>
</dbReference>
<reference evidence="6" key="1">
    <citation type="submission" date="2011-02" db="EMBL/GenBank/DDBJ databases">
        <title>The Genome Sequence of Capsaspora owczarzaki ATCC 30864.</title>
        <authorList>
            <person name="Russ C."/>
            <person name="Cuomo C."/>
            <person name="Burger G."/>
            <person name="Gray M.W."/>
            <person name="Holland P.W.H."/>
            <person name="King N."/>
            <person name="Lang F.B.F."/>
            <person name="Roger A.J."/>
            <person name="Ruiz-Trillo I."/>
            <person name="Young S.K."/>
            <person name="Zeng Q."/>
            <person name="Gargeya S."/>
            <person name="Alvarado L."/>
            <person name="Berlin A."/>
            <person name="Chapman S.B."/>
            <person name="Chen Z."/>
            <person name="Freedman E."/>
            <person name="Gellesch M."/>
            <person name="Goldberg J."/>
            <person name="Griggs A."/>
            <person name="Gujja S."/>
            <person name="Heilman E."/>
            <person name="Heiman D."/>
            <person name="Howarth C."/>
            <person name="Mehta T."/>
            <person name="Neiman D."/>
            <person name="Pearson M."/>
            <person name="Roberts A."/>
            <person name="Saif S."/>
            <person name="Shea T."/>
            <person name="Shenoy N."/>
            <person name="Sisk P."/>
            <person name="Stolte C."/>
            <person name="Sykes S."/>
            <person name="White J."/>
            <person name="Yandava C."/>
            <person name="Haas B."/>
            <person name="Nusbaum C."/>
            <person name="Birren B."/>
        </authorList>
    </citation>
    <scope>NUCLEOTIDE SEQUENCE</scope>
    <source>
        <strain evidence="6">ATCC 30864</strain>
    </source>
</reference>
<protein>
    <recommendedName>
        <fullName evidence="4">Bromo domain-containing protein</fullName>
    </recommendedName>
</protein>
<proteinExistence type="predicted"/>
<dbReference type="SUPFAM" id="SSF47370">
    <property type="entry name" value="Bromodomain"/>
    <property type="match status" value="1"/>
</dbReference>
<feature type="region of interest" description="Disordered" evidence="3">
    <location>
        <begin position="1"/>
        <end position="93"/>
    </location>
</feature>
<feature type="region of interest" description="Disordered" evidence="3">
    <location>
        <begin position="893"/>
        <end position="1015"/>
    </location>
</feature>
<dbReference type="InterPro" id="IPR001487">
    <property type="entry name" value="Bromodomain"/>
</dbReference>
<gene>
    <name evidence="5" type="ORF">CAOG_009622</name>
</gene>
<keyword evidence="1 2" id="KW-0103">Bromodomain</keyword>
<dbReference type="Proteomes" id="UP000008743">
    <property type="component" value="Unassembled WGS sequence"/>
</dbReference>
<feature type="compositionally biased region" description="Low complexity" evidence="3">
    <location>
        <begin position="127"/>
        <end position="143"/>
    </location>
</feature>
<dbReference type="InterPro" id="IPR036427">
    <property type="entry name" value="Bromodomain-like_sf"/>
</dbReference>
<feature type="compositionally biased region" description="Polar residues" evidence="3">
    <location>
        <begin position="61"/>
        <end position="70"/>
    </location>
</feature>
<evidence type="ECO:0000313" key="5">
    <source>
        <dbReference type="EMBL" id="KJE91993.1"/>
    </source>
</evidence>
<evidence type="ECO:0000313" key="6">
    <source>
        <dbReference type="Proteomes" id="UP000008743"/>
    </source>
</evidence>
<feature type="compositionally biased region" description="Low complexity" evidence="3">
    <location>
        <begin position="1"/>
        <end position="34"/>
    </location>
</feature>
<keyword evidence="6" id="KW-1185">Reference proteome</keyword>
<dbReference type="OrthoDB" id="21449at2759"/>
<dbReference type="PANTHER" id="PTHR45725">
    <property type="entry name" value="FORMIN HOMOLOGY 2 FAMILY MEMBER"/>
    <property type="match status" value="1"/>
</dbReference>
<dbReference type="Pfam" id="PF00439">
    <property type="entry name" value="Bromodomain"/>
    <property type="match status" value="1"/>
</dbReference>
<dbReference type="PANTHER" id="PTHR45725:SF18">
    <property type="entry name" value="ORC1-LIKE AAA ATPASE DOMAIN-CONTAINING PROTEIN"/>
    <property type="match status" value="1"/>
</dbReference>
<dbReference type="PROSITE" id="PS50014">
    <property type="entry name" value="BROMODOMAIN_2"/>
    <property type="match status" value="1"/>
</dbReference>
<feature type="compositionally biased region" description="Low complexity" evidence="3">
    <location>
        <begin position="544"/>
        <end position="572"/>
    </location>
</feature>
<accession>A0A0D2WNK5</accession>
<evidence type="ECO:0000256" key="3">
    <source>
        <dbReference type="SAM" id="MobiDB-lite"/>
    </source>
</evidence>